<protein>
    <submittedName>
        <fullName evidence="2">PXO1-76</fullName>
    </submittedName>
</protein>
<evidence type="ECO:0000256" key="1">
    <source>
        <dbReference type="SAM" id="MobiDB-lite"/>
    </source>
</evidence>
<accession>A0A2X1C196</accession>
<proteinExistence type="predicted"/>
<evidence type="ECO:0000313" key="2">
    <source>
        <dbReference type="EMBL" id="SPU40596.1"/>
    </source>
</evidence>
<dbReference type="EMBL" id="UAQE01000006">
    <property type="protein sequence ID" value="SPU40596.1"/>
    <property type="molecule type" value="Genomic_DNA"/>
</dbReference>
<feature type="region of interest" description="Disordered" evidence="1">
    <location>
        <begin position="33"/>
        <end position="58"/>
    </location>
</feature>
<name>A0A2X1C196_9BACI</name>
<dbReference type="AlphaFoldDB" id="A0A2X1C196"/>
<dbReference type="Proteomes" id="UP000251431">
    <property type="component" value="Unassembled WGS sequence"/>
</dbReference>
<gene>
    <name evidence="2" type="ORF">NCTC7582_05140</name>
</gene>
<reference evidence="2 3" key="1">
    <citation type="submission" date="2018-06" db="EMBL/GenBank/DDBJ databases">
        <authorList>
            <consortium name="Pathogen Informatics"/>
            <person name="Doyle S."/>
        </authorList>
    </citation>
    <scope>NUCLEOTIDE SEQUENCE [LARGE SCALE GENOMIC DNA]</scope>
    <source>
        <strain evidence="2 3">NCTC7582</strain>
    </source>
</reference>
<evidence type="ECO:0000313" key="3">
    <source>
        <dbReference type="Proteomes" id="UP000251431"/>
    </source>
</evidence>
<sequence>MKDVLLMLVLSLAGWVFIRIMLKEPILPWKEKKATNKPSNLGNTKKKKKKKPDEDNPLVEKEARKFQELFPHVVSFDNHMLRSSNNEFTMFAEVEPVNYFLRDPEEQEVIDIAFETWLASINYPVRIYLQNRFVDLTEPIEEIQRTIGSSDDLNSAAREFGENMIDELQAWQRAQPRYETKRYLLFDYKVDVKELRINDDEDVEERIIDKAFNELNRRVQAARQQLRRGEMEVQLLSTDGIVEVVYYAFNRRKAMKNRYRDIERHEQLALYVTADQSAERVAAVRGEIDRYVQEEKQKEQEQQPSYGTV</sequence>
<organism evidence="2 3">
    <name type="scientific">Lysinibacillus capsici</name>
    <dbReference type="NCBI Taxonomy" id="2115968"/>
    <lineage>
        <taxon>Bacteria</taxon>
        <taxon>Bacillati</taxon>
        <taxon>Bacillota</taxon>
        <taxon>Bacilli</taxon>
        <taxon>Bacillales</taxon>
        <taxon>Bacillaceae</taxon>
        <taxon>Lysinibacillus</taxon>
    </lineage>
</organism>
<dbReference type="RefSeq" id="WP_112118853.1">
    <property type="nucleotide sequence ID" value="NZ_UAQE01000006.1"/>
</dbReference>